<evidence type="ECO:0008006" key="4">
    <source>
        <dbReference type="Google" id="ProtNLM"/>
    </source>
</evidence>
<dbReference type="OrthoDB" id="5772262at2"/>
<feature type="transmembrane region" description="Helical" evidence="1">
    <location>
        <begin position="39"/>
        <end position="64"/>
    </location>
</feature>
<dbReference type="EMBL" id="FNXF01000005">
    <property type="protein sequence ID" value="SEH85099.1"/>
    <property type="molecule type" value="Genomic_DNA"/>
</dbReference>
<keyword evidence="1" id="KW-1133">Transmembrane helix</keyword>
<dbReference type="AlphaFoldDB" id="A0A1H6LJW7"/>
<evidence type="ECO:0000313" key="3">
    <source>
        <dbReference type="Proteomes" id="UP000199371"/>
    </source>
</evidence>
<proteinExistence type="predicted"/>
<keyword evidence="1" id="KW-0812">Transmembrane</keyword>
<dbReference type="Proteomes" id="UP000199371">
    <property type="component" value="Unassembled WGS sequence"/>
</dbReference>
<keyword evidence="3" id="KW-1185">Reference proteome</keyword>
<evidence type="ECO:0000313" key="2">
    <source>
        <dbReference type="EMBL" id="SEH85099.1"/>
    </source>
</evidence>
<accession>A0A1H6LJW7</accession>
<evidence type="ECO:0000256" key="1">
    <source>
        <dbReference type="SAM" id="Phobius"/>
    </source>
</evidence>
<dbReference type="RefSeq" id="WP_068233148.1">
    <property type="nucleotide sequence ID" value="NZ_FNXF01000005.1"/>
</dbReference>
<reference evidence="3" key="1">
    <citation type="submission" date="2016-10" db="EMBL/GenBank/DDBJ databases">
        <authorList>
            <person name="Varghese N."/>
            <person name="Submissions S."/>
        </authorList>
    </citation>
    <scope>NUCLEOTIDE SEQUENCE [LARGE SCALE GENOMIC DNA]</scope>
    <source>
        <strain evidence="3">DSM 17616</strain>
    </source>
</reference>
<protein>
    <recommendedName>
        <fullName evidence="4">Phage shock protein G</fullName>
    </recommendedName>
</protein>
<sequence>MNRTLVIILLVVVGIYCLPTLLAVAATIFAIVIGVFGAILGVGISLVVTLLPVIIVGYLIWWLVRDNRRNRQY</sequence>
<gene>
    <name evidence="2" type="ORF">SAMN05660691_01787</name>
</gene>
<keyword evidence="1" id="KW-0472">Membrane</keyword>
<feature type="transmembrane region" description="Helical" evidence="1">
    <location>
        <begin position="7"/>
        <end position="33"/>
    </location>
</feature>
<name>A0A1H6LJW7_9GAMM</name>
<organism evidence="2 3">
    <name type="scientific">Rheinheimera pacifica</name>
    <dbReference type="NCBI Taxonomy" id="173990"/>
    <lineage>
        <taxon>Bacteria</taxon>
        <taxon>Pseudomonadati</taxon>
        <taxon>Pseudomonadota</taxon>
        <taxon>Gammaproteobacteria</taxon>
        <taxon>Chromatiales</taxon>
        <taxon>Chromatiaceae</taxon>
        <taxon>Rheinheimera</taxon>
    </lineage>
</organism>